<dbReference type="RefSeq" id="WP_121636941.1">
    <property type="nucleotide sequence ID" value="NZ_CP033065.1"/>
</dbReference>
<evidence type="ECO:0000313" key="3">
    <source>
        <dbReference type="Proteomes" id="UP000279995"/>
    </source>
</evidence>
<name>A0AAD0TWF3_9GAMM</name>
<dbReference type="Proteomes" id="UP000279995">
    <property type="component" value="Chromosome I"/>
</dbReference>
<dbReference type="GO" id="GO:0016757">
    <property type="term" value="F:glycosyltransferase activity"/>
    <property type="evidence" value="ECO:0007669"/>
    <property type="project" value="InterPro"/>
</dbReference>
<organism evidence="2 3">
    <name type="scientific">Pseudoalteromonas agarivorans</name>
    <dbReference type="NCBI Taxonomy" id="176102"/>
    <lineage>
        <taxon>Bacteria</taxon>
        <taxon>Pseudomonadati</taxon>
        <taxon>Pseudomonadota</taxon>
        <taxon>Gammaproteobacteria</taxon>
        <taxon>Alteromonadales</taxon>
        <taxon>Pseudoalteromonadaceae</taxon>
        <taxon>Pseudoalteromonas</taxon>
    </lineage>
</organism>
<protein>
    <submittedName>
        <fullName evidence="2">Glycosyltransferase family 61 protein</fullName>
    </submittedName>
</protein>
<accession>A0AAD0TWF3</accession>
<evidence type="ECO:0000313" key="2">
    <source>
        <dbReference type="EMBL" id="AYM85578.1"/>
    </source>
</evidence>
<evidence type="ECO:0000259" key="1">
    <source>
        <dbReference type="Pfam" id="PF04577"/>
    </source>
</evidence>
<dbReference type="EMBL" id="CP033065">
    <property type="protein sequence ID" value="AYM85578.1"/>
    <property type="molecule type" value="Genomic_DNA"/>
</dbReference>
<reference evidence="2 3" key="1">
    <citation type="submission" date="2018-10" db="EMBL/GenBank/DDBJ databases">
        <title>Complete Genome Sequence and Transcriptomic Profiles of a Marine Bacterium, Pseudoalteromonas agarivorans Hao 2018.</title>
        <authorList>
            <person name="Hao L."/>
        </authorList>
    </citation>
    <scope>NUCLEOTIDE SEQUENCE [LARGE SCALE GENOMIC DNA]</scope>
    <source>
        <strain evidence="2 3">Hao 2018</strain>
    </source>
</reference>
<gene>
    <name evidence="2" type="ORF">D9T18_02140</name>
</gene>
<proteinExistence type="predicted"/>
<dbReference type="AlphaFoldDB" id="A0AAD0TWF3"/>
<feature type="domain" description="Glycosyltransferase 61 catalytic" evidence="1">
    <location>
        <begin position="122"/>
        <end position="307"/>
    </location>
</feature>
<dbReference type="Pfam" id="PF04577">
    <property type="entry name" value="Glyco_transf_61"/>
    <property type="match status" value="1"/>
</dbReference>
<sequence>MELYDFDSNHSAFSMVNYISNSQRSVNENLKEVIGVGEAKRVLEWKHTKQFLVPDIKIMELINGVIGSSGFDIKKNNLFYSSYQFGEDMMAKILVEEKYFSFKKTTYFNKVVSLIRPGDHIYGHWLVDILPRLWLLKEKLETVSDVTIILRWNVPSFAVNMIKLLGYKEENIYFKNKDEKILSKISYIVSNFRYNQVFHTHYHKYANHLKKVLEDKIKNEGLIGARSYEKIFLSRKNWRGKGGKKLRSLLNINEVESYLKINGYQVIYPENYTLEEQYLLYSNISTVIAEDGSALHNTIFMGDKVNICCLRSETNMSLIQGALCNVNKQKITYLLGSNVDEGMERMSNYTIDINYLTEFLENNRNK</sequence>
<dbReference type="InterPro" id="IPR049625">
    <property type="entry name" value="Glyco_transf_61_cat"/>
</dbReference>